<organism evidence="1 2">
    <name type="scientific">Brachionus plicatilis</name>
    <name type="common">Marine rotifer</name>
    <name type="synonym">Brachionus muelleri</name>
    <dbReference type="NCBI Taxonomy" id="10195"/>
    <lineage>
        <taxon>Eukaryota</taxon>
        <taxon>Metazoa</taxon>
        <taxon>Spiralia</taxon>
        <taxon>Gnathifera</taxon>
        <taxon>Rotifera</taxon>
        <taxon>Eurotatoria</taxon>
        <taxon>Monogononta</taxon>
        <taxon>Pseudotrocha</taxon>
        <taxon>Ploima</taxon>
        <taxon>Brachionidae</taxon>
        <taxon>Brachionus</taxon>
    </lineage>
</organism>
<dbReference type="Proteomes" id="UP000276133">
    <property type="component" value="Unassembled WGS sequence"/>
</dbReference>
<accession>A0A3M7SL23</accession>
<reference evidence="1 2" key="1">
    <citation type="journal article" date="2018" name="Sci. Rep.">
        <title>Genomic signatures of local adaptation to the degree of environmental predictability in rotifers.</title>
        <authorList>
            <person name="Franch-Gras L."/>
            <person name="Hahn C."/>
            <person name="Garcia-Roger E.M."/>
            <person name="Carmona M.J."/>
            <person name="Serra M."/>
            <person name="Gomez A."/>
        </authorList>
    </citation>
    <scope>NUCLEOTIDE SEQUENCE [LARGE SCALE GENOMIC DNA]</scope>
    <source>
        <strain evidence="1">HYR1</strain>
    </source>
</reference>
<keyword evidence="2" id="KW-1185">Reference proteome</keyword>
<proteinExistence type="predicted"/>
<dbReference type="AlphaFoldDB" id="A0A3M7SL23"/>
<comment type="caution">
    <text evidence="1">The sequence shown here is derived from an EMBL/GenBank/DDBJ whole genome shotgun (WGS) entry which is preliminary data.</text>
</comment>
<dbReference type="EMBL" id="REGN01001190">
    <property type="protein sequence ID" value="RNA36422.1"/>
    <property type="molecule type" value="Genomic_DNA"/>
</dbReference>
<evidence type="ECO:0000313" key="2">
    <source>
        <dbReference type="Proteomes" id="UP000276133"/>
    </source>
</evidence>
<protein>
    <submittedName>
        <fullName evidence="1">Uncharacterized protein</fullName>
    </submittedName>
</protein>
<name>A0A3M7SL23_BRAPC</name>
<sequence>MDWLVLFLSGSELGGGRFLGSENSVNFTSALELDSLGVGVGVVSWLTEFISVSSLEFSSWLVPLAFSLSAQLILSLASGALDLSMCSSKSIGDILFLTFFPL</sequence>
<evidence type="ECO:0000313" key="1">
    <source>
        <dbReference type="EMBL" id="RNA36422.1"/>
    </source>
</evidence>
<gene>
    <name evidence="1" type="ORF">BpHYR1_027729</name>
</gene>